<dbReference type="GO" id="GO:0003677">
    <property type="term" value="F:DNA binding"/>
    <property type="evidence" value="ECO:0007669"/>
    <property type="project" value="UniProtKB-KW"/>
</dbReference>
<protein>
    <recommendedName>
        <fullName evidence="4">HTH gntR-type domain-containing protein</fullName>
    </recommendedName>
</protein>
<evidence type="ECO:0000256" key="1">
    <source>
        <dbReference type="ARBA" id="ARBA00023015"/>
    </source>
</evidence>
<keyword evidence="2" id="KW-0238">DNA-binding</keyword>
<dbReference type="OrthoDB" id="7173258at2"/>
<proteinExistence type="predicted"/>
<keyword evidence="6" id="KW-1185">Reference proteome</keyword>
<dbReference type="PANTHER" id="PTHR44846:SF1">
    <property type="entry name" value="MANNOSYL-D-GLYCERATE TRANSPORT_METABOLISM SYSTEM REPRESSOR MNGR-RELATED"/>
    <property type="match status" value="1"/>
</dbReference>
<dbReference type="GO" id="GO:0045892">
    <property type="term" value="P:negative regulation of DNA-templated transcription"/>
    <property type="evidence" value="ECO:0007669"/>
    <property type="project" value="TreeGrafter"/>
</dbReference>
<dbReference type="Proteomes" id="UP000249299">
    <property type="component" value="Unassembled WGS sequence"/>
</dbReference>
<dbReference type="RefSeq" id="WP_111433149.1">
    <property type="nucleotide sequence ID" value="NZ_JACIGG010000004.1"/>
</dbReference>
<dbReference type="EMBL" id="NPEV01000006">
    <property type="protein sequence ID" value="RAI29009.1"/>
    <property type="molecule type" value="Genomic_DNA"/>
</dbReference>
<dbReference type="SUPFAM" id="SSF64288">
    <property type="entry name" value="Chorismate lyase-like"/>
    <property type="match status" value="1"/>
</dbReference>
<dbReference type="AlphaFoldDB" id="A0A327JRA6"/>
<comment type="caution">
    <text evidence="5">The sequence shown here is derived from an EMBL/GenBank/DDBJ whole genome shotgun (WGS) entry which is preliminary data.</text>
</comment>
<sequence>MVDQSASSDANDTASSLKRSRIAIYLQLATLFRNRIASGQWRVGCRTPNIDDLAEEFGVARGTIRQAFDKLEAEGLVERHRAKGSFVRRAPARARVHRLEMDWASCCTAHDDATIRTLSSEIVTRLPDSLSCDAPHLPRYHALRRLHIRDGEPYMVGTGFIGEEVFSRLPADRLDDKALSSLVQDFAGNDIGAAHQTLTVGTADVETAALLNIEVNSPVALMHRCVLSRQKRVMFASDGIYRGDAVRLEIALR</sequence>
<dbReference type="SMART" id="SM00866">
    <property type="entry name" value="UTRA"/>
    <property type="match status" value="1"/>
</dbReference>
<dbReference type="CDD" id="cd07377">
    <property type="entry name" value="WHTH_GntR"/>
    <property type="match status" value="1"/>
</dbReference>
<dbReference type="Pfam" id="PF07702">
    <property type="entry name" value="UTRA"/>
    <property type="match status" value="1"/>
</dbReference>
<dbReference type="PANTHER" id="PTHR44846">
    <property type="entry name" value="MANNOSYL-D-GLYCERATE TRANSPORT/METABOLISM SYSTEM REPRESSOR MNGR-RELATED"/>
    <property type="match status" value="1"/>
</dbReference>
<dbReference type="PRINTS" id="PR00035">
    <property type="entry name" value="HTHGNTR"/>
</dbReference>
<name>A0A327JRA6_9HYPH</name>
<evidence type="ECO:0000313" key="5">
    <source>
        <dbReference type="EMBL" id="RAI29009.1"/>
    </source>
</evidence>
<accession>A0A327JRA6</accession>
<dbReference type="PROSITE" id="PS50949">
    <property type="entry name" value="HTH_GNTR"/>
    <property type="match status" value="1"/>
</dbReference>
<dbReference type="InterPro" id="IPR036390">
    <property type="entry name" value="WH_DNA-bd_sf"/>
</dbReference>
<dbReference type="Pfam" id="PF00392">
    <property type="entry name" value="GntR"/>
    <property type="match status" value="1"/>
</dbReference>
<dbReference type="SUPFAM" id="SSF46785">
    <property type="entry name" value="Winged helix' DNA-binding domain"/>
    <property type="match status" value="1"/>
</dbReference>
<evidence type="ECO:0000259" key="4">
    <source>
        <dbReference type="PROSITE" id="PS50949"/>
    </source>
</evidence>
<evidence type="ECO:0000256" key="3">
    <source>
        <dbReference type="ARBA" id="ARBA00023163"/>
    </source>
</evidence>
<keyword evidence="1" id="KW-0805">Transcription regulation</keyword>
<evidence type="ECO:0000313" key="6">
    <source>
        <dbReference type="Proteomes" id="UP000249299"/>
    </source>
</evidence>
<dbReference type="Gene3D" id="3.40.1410.10">
    <property type="entry name" value="Chorismate lyase-like"/>
    <property type="match status" value="1"/>
</dbReference>
<feature type="domain" description="HTH gntR-type" evidence="4">
    <location>
        <begin position="22"/>
        <end position="90"/>
    </location>
</feature>
<dbReference type="InterPro" id="IPR036388">
    <property type="entry name" value="WH-like_DNA-bd_sf"/>
</dbReference>
<gene>
    <name evidence="5" type="ORF">CH339_04815</name>
</gene>
<dbReference type="GO" id="GO:0003700">
    <property type="term" value="F:DNA-binding transcription factor activity"/>
    <property type="evidence" value="ECO:0007669"/>
    <property type="project" value="InterPro"/>
</dbReference>
<reference evidence="5 6" key="1">
    <citation type="submission" date="2017-07" db="EMBL/GenBank/DDBJ databases">
        <title>Draft Genome Sequences of Select Purple Nonsulfur Bacteria.</title>
        <authorList>
            <person name="Lasarre B."/>
            <person name="Mckinlay J.B."/>
        </authorList>
    </citation>
    <scope>NUCLEOTIDE SEQUENCE [LARGE SCALE GENOMIC DNA]</scope>
    <source>
        <strain evidence="5 6">DSM 11290</strain>
    </source>
</reference>
<keyword evidence="3" id="KW-0804">Transcription</keyword>
<dbReference type="InterPro" id="IPR028978">
    <property type="entry name" value="Chorismate_lyase_/UTRA_dom_sf"/>
</dbReference>
<dbReference type="Gene3D" id="1.10.10.10">
    <property type="entry name" value="Winged helix-like DNA-binding domain superfamily/Winged helix DNA-binding domain"/>
    <property type="match status" value="1"/>
</dbReference>
<organism evidence="5 6">
    <name type="scientific">Rhodobium orientis</name>
    <dbReference type="NCBI Taxonomy" id="34017"/>
    <lineage>
        <taxon>Bacteria</taxon>
        <taxon>Pseudomonadati</taxon>
        <taxon>Pseudomonadota</taxon>
        <taxon>Alphaproteobacteria</taxon>
        <taxon>Hyphomicrobiales</taxon>
        <taxon>Rhodobiaceae</taxon>
        <taxon>Rhodobium</taxon>
    </lineage>
</organism>
<dbReference type="SMART" id="SM00345">
    <property type="entry name" value="HTH_GNTR"/>
    <property type="match status" value="1"/>
</dbReference>
<dbReference type="InterPro" id="IPR000524">
    <property type="entry name" value="Tscrpt_reg_HTH_GntR"/>
</dbReference>
<evidence type="ECO:0000256" key="2">
    <source>
        <dbReference type="ARBA" id="ARBA00023125"/>
    </source>
</evidence>
<dbReference type="InterPro" id="IPR011663">
    <property type="entry name" value="UTRA"/>
</dbReference>
<dbReference type="InterPro" id="IPR050679">
    <property type="entry name" value="Bact_HTH_transcr_reg"/>
</dbReference>